<feature type="region of interest" description="Disordered" evidence="1">
    <location>
        <begin position="99"/>
        <end position="131"/>
    </location>
</feature>
<name>A0ABY8E7M3_9FIRM</name>
<dbReference type="RefSeq" id="WP_277730824.1">
    <property type="nucleotide sequence ID" value="NZ_CP120733.1"/>
</dbReference>
<feature type="region of interest" description="Disordered" evidence="1">
    <location>
        <begin position="39"/>
        <end position="59"/>
    </location>
</feature>
<keyword evidence="3" id="KW-1185">Reference proteome</keyword>
<feature type="region of interest" description="Disordered" evidence="1">
    <location>
        <begin position="1"/>
        <end position="25"/>
    </location>
</feature>
<evidence type="ECO:0000256" key="1">
    <source>
        <dbReference type="SAM" id="MobiDB-lite"/>
    </source>
</evidence>
<protein>
    <submittedName>
        <fullName evidence="2">Uncharacterized protein</fullName>
    </submittedName>
</protein>
<dbReference type="Proteomes" id="UP001222800">
    <property type="component" value="Chromosome"/>
</dbReference>
<gene>
    <name evidence="2" type="ORF">P4S50_10955</name>
</gene>
<proteinExistence type="predicted"/>
<sequence length="131" mass="15791">MKQIEKDHNVNTDKSKNLGLENAHRIDDLIDLVEKHTRTERHLEQHSDISSPEQIEHSREIQCEREHKIENLKNIIAYGQHESDSELENLQKNYHYSQGYLDHNQEHMNEEDLERATEKQEHRKDQMKFLK</sequence>
<reference evidence="2 3" key="1">
    <citation type="submission" date="2023-03" db="EMBL/GenBank/DDBJ databases">
        <title>Complete genome sequence of Tepidibacter sp. SWIR-1, isolated from a deep-sea hydrothermal vent.</title>
        <authorList>
            <person name="Li X."/>
        </authorList>
    </citation>
    <scope>NUCLEOTIDE SEQUENCE [LARGE SCALE GENOMIC DNA]</scope>
    <source>
        <strain evidence="2 3">SWIR-1</strain>
    </source>
</reference>
<evidence type="ECO:0000313" key="3">
    <source>
        <dbReference type="Proteomes" id="UP001222800"/>
    </source>
</evidence>
<evidence type="ECO:0000313" key="2">
    <source>
        <dbReference type="EMBL" id="WFD08906.1"/>
    </source>
</evidence>
<accession>A0ABY8E7M3</accession>
<dbReference type="EMBL" id="CP120733">
    <property type="protein sequence ID" value="WFD08906.1"/>
    <property type="molecule type" value="Genomic_DNA"/>
</dbReference>
<feature type="compositionally biased region" description="Basic and acidic residues" evidence="1">
    <location>
        <begin position="103"/>
        <end position="131"/>
    </location>
</feature>
<organism evidence="2 3">
    <name type="scientific">Tepidibacter hydrothermalis</name>
    <dbReference type="NCBI Taxonomy" id="3036126"/>
    <lineage>
        <taxon>Bacteria</taxon>
        <taxon>Bacillati</taxon>
        <taxon>Bacillota</taxon>
        <taxon>Clostridia</taxon>
        <taxon>Peptostreptococcales</taxon>
        <taxon>Peptostreptococcaceae</taxon>
        <taxon>Tepidibacter</taxon>
    </lineage>
</organism>